<dbReference type="PANTHER" id="PTHR23100">
    <property type="entry name" value="ARGININE BIOSYNTHESIS BIFUNCTIONAL PROTEIN ARGJ"/>
    <property type="match status" value="1"/>
</dbReference>
<comment type="catalytic activity">
    <reaction evidence="11">
        <text>N(2)-acetyl-L-ornithine + L-glutamate = N-acetyl-L-glutamate + L-ornithine</text>
        <dbReference type="Rhea" id="RHEA:15349"/>
        <dbReference type="ChEBI" id="CHEBI:29985"/>
        <dbReference type="ChEBI" id="CHEBI:44337"/>
        <dbReference type="ChEBI" id="CHEBI:46911"/>
        <dbReference type="ChEBI" id="CHEBI:57805"/>
        <dbReference type="EC" id="2.3.1.35"/>
    </reaction>
</comment>
<evidence type="ECO:0000256" key="1">
    <source>
        <dbReference type="ARBA" id="ARBA00004496"/>
    </source>
</evidence>
<evidence type="ECO:0000256" key="4">
    <source>
        <dbReference type="ARBA" id="ARBA00022490"/>
    </source>
</evidence>
<dbReference type="GO" id="GO:0004042">
    <property type="term" value="F:L-glutamate N-acetyltransferase activity"/>
    <property type="evidence" value="ECO:0007669"/>
    <property type="project" value="UniProtKB-UniRule"/>
</dbReference>
<dbReference type="HAMAP" id="MF_01106">
    <property type="entry name" value="ArgJ"/>
    <property type="match status" value="1"/>
</dbReference>
<sequence length="410" mass="42362">MDTPVSPLAPETIVTPAPVAGVRLATRACGVRYKDRTDVLLALFDPGTTVAGVLTRSKTRSAPVEWCAAGLTQGTARALVVNSGNANAFTGMRGVSSVENIARAAAAVADCAPEAVFVSATGTIGEFLPDARITEPLPEMAAVAREDAWMEAARAIMTTDTFPKTATVRSRIGDVPVTLSGMAKGSGMIAPDMATMLAYVATDAALPAAVLQALLTPAADASFNSITVDGDTSTSDTLLLFATGKAGNPPVTDARDPALRRFKRDLNALLLSLAHQVVKDGEGASRFVAIHVTGAASKRAARRIGLAIGNSPLVKTAIAGADANWGRIVMAVGKAGEKADRDRMAIRIGGIPVCEGGLAVPDYDEAPVAAHMQGREIDIAVDVGIGRGSATVWTCDLTHGYIDINADYRS</sequence>
<dbReference type="EC" id="2.3.1.35" evidence="11"/>
<comment type="function">
    <text evidence="11">Catalyzes two activities which are involved in the cyclic version of arginine biosynthesis: the synthesis of N-acetylglutamate from glutamate and acetyl-CoA as the acetyl donor, and of ornithine by transacetylation between N(2)-acetylornithine and glutamate.</text>
</comment>
<feature type="site" description="Cleavage; by autolysis" evidence="11">
    <location>
        <begin position="194"/>
        <end position="195"/>
    </location>
</feature>
<dbReference type="GO" id="GO:0004358">
    <property type="term" value="F:L-glutamate N-acetyltransferase activity, acting on acetyl-L-ornithine as donor"/>
    <property type="evidence" value="ECO:0007669"/>
    <property type="project" value="UniProtKB-UniRule"/>
</dbReference>
<feature type="site" description="Involved in the stabilization of negative charge on the oxyanion by the formation of the oxyanion hole" evidence="11">
    <location>
        <position position="122"/>
    </location>
</feature>
<comment type="subcellular location">
    <subcellularLocation>
        <location evidence="1 11">Cytoplasm</location>
    </subcellularLocation>
</comment>
<feature type="binding site" evidence="11">
    <location>
        <position position="282"/>
    </location>
    <ligand>
        <name>substrate</name>
    </ligand>
</feature>
<keyword evidence="7 11" id="KW-0808">Transferase</keyword>
<feature type="chain" id="PRO_5024517773" description="Arginine biosynthesis bifunctional protein ArgJ alpha chain" evidence="11">
    <location>
        <begin position="1"/>
        <end position="194"/>
    </location>
</feature>
<feature type="chain" id="PRO_5024517772" description="Arginine biosynthesis bifunctional protein ArgJ beta chain" evidence="11">
    <location>
        <begin position="195"/>
        <end position="410"/>
    </location>
</feature>
<evidence type="ECO:0000256" key="6">
    <source>
        <dbReference type="ARBA" id="ARBA00022605"/>
    </source>
</evidence>
<keyword evidence="5 11" id="KW-0055">Arginine biosynthesis</keyword>
<proteinExistence type="inferred from homology"/>
<dbReference type="InterPro" id="IPR016117">
    <property type="entry name" value="ArgJ-like_dom_sf"/>
</dbReference>
<evidence type="ECO:0000256" key="3">
    <source>
        <dbReference type="ARBA" id="ARBA00011475"/>
    </source>
</evidence>
<evidence type="ECO:0000313" key="12">
    <source>
        <dbReference type="EMBL" id="KAA5603956.1"/>
    </source>
</evidence>
<dbReference type="SUPFAM" id="SSF56266">
    <property type="entry name" value="DmpA/ArgJ-like"/>
    <property type="match status" value="1"/>
</dbReference>
<feature type="binding site" evidence="11">
    <location>
        <position position="410"/>
    </location>
    <ligand>
        <name>substrate</name>
    </ligand>
</feature>
<evidence type="ECO:0000256" key="7">
    <source>
        <dbReference type="ARBA" id="ARBA00022679"/>
    </source>
</evidence>
<dbReference type="GO" id="GO:0006526">
    <property type="term" value="P:L-arginine biosynthetic process"/>
    <property type="evidence" value="ECO:0007669"/>
    <property type="project" value="UniProtKB-UniRule"/>
</dbReference>
<dbReference type="CDD" id="cd02152">
    <property type="entry name" value="OAT"/>
    <property type="match status" value="1"/>
</dbReference>
<dbReference type="FunFam" id="3.10.20.340:FF:000003">
    <property type="entry name" value="Arginine biosynthesis bifunctional protein ArgJ"/>
    <property type="match status" value="1"/>
</dbReference>
<evidence type="ECO:0000256" key="8">
    <source>
        <dbReference type="ARBA" id="ARBA00022813"/>
    </source>
</evidence>
<evidence type="ECO:0000313" key="13">
    <source>
        <dbReference type="Proteomes" id="UP000324065"/>
    </source>
</evidence>
<feature type="site" description="Involved in the stabilization of negative charge on the oxyanion by the formation of the oxyanion hole" evidence="11">
    <location>
        <position position="121"/>
    </location>
</feature>
<dbReference type="UniPathway" id="UPA00068">
    <property type="reaction ID" value="UER00106"/>
</dbReference>
<keyword evidence="9 11" id="KW-0511">Multifunctional enzyme</keyword>
<comment type="catalytic activity">
    <reaction evidence="11">
        <text>L-glutamate + acetyl-CoA = N-acetyl-L-glutamate + CoA + H(+)</text>
        <dbReference type="Rhea" id="RHEA:24292"/>
        <dbReference type="ChEBI" id="CHEBI:15378"/>
        <dbReference type="ChEBI" id="CHEBI:29985"/>
        <dbReference type="ChEBI" id="CHEBI:44337"/>
        <dbReference type="ChEBI" id="CHEBI:57287"/>
        <dbReference type="ChEBI" id="CHEBI:57288"/>
        <dbReference type="EC" id="2.3.1.1"/>
    </reaction>
</comment>
<dbReference type="GO" id="GO:0006592">
    <property type="term" value="P:ornithine biosynthetic process"/>
    <property type="evidence" value="ECO:0007669"/>
    <property type="project" value="TreeGrafter"/>
</dbReference>
<evidence type="ECO:0000256" key="2">
    <source>
        <dbReference type="ARBA" id="ARBA00006774"/>
    </source>
</evidence>
<dbReference type="EC" id="2.3.1.1" evidence="11"/>
<dbReference type="Gene3D" id="3.60.70.12">
    <property type="entry name" value="L-amino peptidase D-ALA esterase/amidase"/>
    <property type="match status" value="1"/>
</dbReference>
<feature type="active site" description="Nucleophile" evidence="11">
    <location>
        <position position="195"/>
    </location>
</feature>
<evidence type="ECO:0000256" key="9">
    <source>
        <dbReference type="ARBA" id="ARBA00023268"/>
    </source>
</evidence>
<comment type="caution">
    <text evidence="12">The sequence shown here is derived from an EMBL/GenBank/DDBJ whole genome shotgun (WGS) entry which is preliminary data.</text>
</comment>
<dbReference type="PANTHER" id="PTHR23100:SF0">
    <property type="entry name" value="ARGININE BIOSYNTHESIS BIFUNCTIONAL PROTEIN ARGJ, MITOCHONDRIAL"/>
    <property type="match status" value="1"/>
</dbReference>
<dbReference type="InterPro" id="IPR002813">
    <property type="entry name" value="Arg_biosynth_ArgJ"/>
</dbReference>
<feature type="binding site" evidence="11">
    <location>
        <position position="158"/>
    </location>
    <ligand>
        <name>substrate</name>
    </ligand>
</feature>
<feature type="binding site" evidence="11">
    <location>
        <position position="184"/>
    </location>
    <ligand>
        <name>substrate</name>
    </ligand>
</feature>
<accession>A0A5M6I6X1</accession>
<reference evidence="12 13" key="1">
    <citation type="submission" date="2019-09" db="EMBL/GenBank/DDBJ databases">
        <title>Genome sequence of Roseospira marina, one of the more divergent members of the non-sulfur purple photosynthetic bacterial family, the Rhodospirillaceae.</title>
        <authorList>
            <person name="Meyer T."/>
            <person name="Kyndt J."/>
        </authorList>
    </citation>
    <scope>NUCLEOTIDE SEQUENCE [LARGE SCALE GENOMIC DNA]</scope>
    <source>
        <strain evidence="12 13">DSM 15113</strain>
    </source>
</reference>
<evidence type="ECO:0000256" key="11">
    <source>
        <dbReference type="HAMAP-Rule" id="MF_01106"/>
    </source>
</evidence>
<dbReference type="NCBIfam" id="NF003802">
    <property type="entry name" value="PRK05388.1"/>
    <property type="match status" value="1"/>
</dbReference>
<comment type="subunit">
    <text evidence="3 11">Heterotetramer of two alpha and two beta chains.</text>
</comment>
<dbReference type="RefSeq" id="WP_150063879.1">
    <property type="nucleotide sequence ID" value="NZ_JACHII010000026.1"/>
</dbReference>
<dbReference type="NCBIfam" id="TIGR00120">
    <property type="entry name" value="ArgJ"/>
    <property type="match status" value="1"/>
</dbReference>
<keyword evidence="13" id="KW-1185">Reference proteome</keyword>
<feature type="binding site" evidence="11">
    <location>
        <position position="195"/>
    </location>
    <ligand>
        <name>substrate</name>
    </ligand>
</feature>
<dbReference type="EMBL" id="VWPJ01000026">
    <property type="protein sequence ID" value="KAA5603956.1"/>
    <property type="molecule type" value="Genomic_DNA"/>
</dbReference>
<dbReference type="InterPro" id="IPR042195">
    <property type="entry name" value="ArgJ_beta_C"/>
</dbReference>
<comment type="similarity">
    <text evidence="2 11">Belongs to the ArgJ family.</text>
</comment>
<dbReference type="OrthoDB" id="9804242at2"/>
<protein>
    <recommendedName>
        <fullName evidence="11">Arginine biosynthesis bifunctional protein ArgJ</fullName>
    </recommendedName>
    <domain>
        <recommendedName>
            <fullName evidence="11">Glutamate N-acetyltransferase</fullName>
            <ecNumber evidence="11">2.3.1.35</ecNumber>
        </recommendedName>
        <alternativeName>
            <fullName evidence="11">Ornithine acetyltransferase</fullName>
            <shortName evidence="11">OATase</shortName>
        </alternativeName>
        <alternativeName>
            <fullName evidence="11">Ornithine transacetylase</fullName>
        </alternativeName>
    </domain>
    <domain>
        <recommendedName>
            <fullName evidence="11">Amino-acid acetyltransferase</fullName>
            <ecNumber evidence="11">2.3.1.1</ecNumber>
        </recommendedName>
        <alternativeName>
            <fullName evidence="11">N-acetylglutamate synthase</fullName>
            <shortName evidence="11">AGSase</shortName>
        </alternativeName>
    </domain>
    <component>
        <recommendedName>
            <fullName evidence="11">Arginine biosynthesis bifunctional protein ArgJ alpha chain</fullName>
        </recommendedName>
    </component>
    <component>
        <recommendedName>
            <fullName evidence="11">Arginine biosynthesis bifunctional protein ArgJ beta chain</fullName>
        </recommendedName>
    </component>
</protein>
<organism evidence="12 13">
    <name type="scientific">Roseospira marina</name>
    <dbReference type="NCBI Taxonomy" id="140057"/>
    <lineage>
        <taxon>Bacteria</taxon>
        <taxon>Pseudomonadati</taxon>
        <taxon>Pseudomonadota</taxon>
        <taxon>Alphaproteobacteria</taxon>
        <taxon>Rhodospirillales</taxon>
        <taxon>Rhodospirillaceae</taxon>
        <taxon>Roseospira</taxon>
    </lineage>
</organism>
<keyword evidence="8 11" id="KW-0068">Autocatalytic cleavage</keyword>
<name>A0A5M6I6X1_9PROT</name>
<keyword evidence="4 11" id="KW-0963">Cytoplasm</keyword>
<dbReference type="FunFam" id="3.60.70.12:FF:000001">
    <property type="entry name" value="Arginine biosynthesis bifunctional protein ArgJ, chloroplastic"/>
    <property type="match status" value="1"/>
</dbReference>
<keyword evidence="6 11" id="KW-0028">Amino-acid biosynthesis</keyword>
<evidence type="ECO:0000256" key="5">
    <source>
        <dbReference type="ARBA" id="ARBA00022571"/>
    </source>
</evidence>
<dbReference type="Proteomes" id="UP000324065">
    <property type="component" value="Unassembled WGS sequence"/>
</dbReference>
<dbReference type="Pfam" id="PF01960">
    <property type="entry name" value="ArgJ"/>
    <property type="match status" value="1"/>
</dbReference>
<comment type="pathway">
    <text evidence="11">Amino-acid biosynthesis; L-arginine biosynthesis; N(2)-acetyl-L-ornithine from L-glutamate: step 1/4.</text>
</comment>
<dbReference type="GO" id="GO:0005737">
    <property type="term" value="C:cytoplasm"/>
    <property type="evidence" value="ECO:0007669"/>
    <property type="project" value="UniProtKB-SubCell"/>
</dbReference>
<dbReference type="AlphaFoldDB" id="A0A5M6I6X1"/>
<evidence type="ECO:0000256" key="10">
    <source>
        <dbReference type="ARBA" id="ARBA00023315"/>
    </source>
</evidence>
<comment type="pathway">
    <text evidence="11">Amino-acid biosynthesis; L-arginine biosynthesis; L-ornithine and N-acetyl-L-glutamate from L-glutamate and N(2)-acetyl-L-ornithine (cyclic): step 1/1.</text>
</comment>
<gene>
    <name evidence="11 12" type="primary">argJ</name>
    <name evidence="12" type="ORF">F1188_18195</name>
</gene>
<keyword evidence="10 11" id="KW-0012">Acyltransferase</keyword>
<dbReference type="Gene3D" id="3.10.20.340">
    <property type="entry name" value="ArgJ beta chain, C-terminal domain"/>
    <property type="match status" value="1"/>
</dbReference>
<feature type="binding site" evidence="11">
    <location>
        <position position="405"/>
    </location>
    <ligand>
        <name>substrate</name>
    </ligand>
</feature>